<name>A0ACB9G5E8_CICIN</name>
<dbReference type="Proteomes" id="UP001055811">
    <property type="component" value="Linkage Group LG02"/>
</dbReference>
<keyword evidence="2" id="KW-1185">Reference proteome</keyword>
<reference evidence="2" key="1">
    <citation type="journal article" date="2022" name="Mol. Ecol. Resour.">
        <title>The genomes of chicory, endive, great burdock and yacon provide insights into Asteraceae palaeo-polyploidization history and plant inulin production.</title>
        <authorList>
            <person name="Fan W."/>
            <person name="Wang S."/>
            <person name="Wang H."/>
            <person name="Wang A."/>
            <person name="Jiang F."/>
            <person name="Liu H."/>
            <person name="Zhao H."/>
            <person name="Xu D."/>
            <person name="Zhang Y."/>
        </authorList>
    </citation>
    <scope>NUCLEOTIDE SEQUENCE [LARGE SCALE GENOMIC DNA]</scope>
    <source>
        <strain evidence="2">cv. Punajuju</strain>
    </source>
</reference>
<evidence type="ECO:0000313" key="1">
    <source>
        <dbReference type="EMBL" id="KAI3778639.1"/>
    </source>
</evidence>
<accession>A0ACB9G5E8</accession>
<reference evidence="1 2" key="2">
    <citation type="journal article" date="2022" name="Mol. Ecol. Resour.">
        <title>The genomes of chicory, endive, great burdock and yacon provide insights into Asteraceae paleo-polyploidization history and plant inulin production.</title>
        <authorList>
            <person name="Fan W."/>
            <person name="Wang S."/>
            <person name="Wang H."/>
            <person name="Wang A."/>
            <person name="Jiang F."/>
            <person name="Liu H."/>
            <person name="Zhao H."/>
            <person name="Xu D."/>
            <person name="Zhang Y."/>
        </authorList>
    </citation>
    <scope>NUCLEOTIDE SEQUENCE [LARGE SCALE GENOMIC DNA]</scope>
    <source>
        <strain evidence="2">cv. Punajuju</strain>
        <tissue evidence="1">Leaves</tissue>
    </source>
</reference>
<organism evidence="1 2">
    <name type="scientific">Cichorium intybus</name>
    <name type="common">Chicory</name>
    <dbReference type="NCBI Taxonomy" id="13427"/>
    <lineage>
        <taxon>Eukaryota</taxon>
        <taxon>Viridiplantae</taxon>
        <taxon>Streptophyta</taxon>
        <taxon>Embryophyta</taxon>
        <taxon>Tracheophyta</taxon>
        <taxon>Spermatophyta</taxon>
        <taxon>Magnoliopsida</taxon>
        <taxon>eudicotyledons</taxon>
        <taxon>Gunneridae</taxon>
        <taxon>Pentapetalae</taxon>
        <taxon>asterids</taxon>
        <taxon>campanulids</taxon>
        <taxon>Asterales</taxon>
        <taxon>Asteraceae</taxon>
        <taxon>Cichorioideae</taxon>
        <taxon>Cichorieae</taxon>
        <taxon>Cichoriinae</taxon>
        <taxon>Cichorium</taxon>
    </lineage>
</organism>
<comment type="caution">
    <text evidence="1">The sequence shown here is derived from an EMBL/GenBank/DDBJ whole genome shotgun (WGS) entry which is preliminary data.</text>
</comment>
<dbReference type="EMBL" id="CM042010">
    <property type="protein sequence ID" value="KAI3778639.1"/>
    <property type="molecule type" value="Genomic_DNA"/>
</dbReference>
<proteinExistence type="predicted"/>
<sequence length="374" mass="41049">MVNDFEETTIIENQEAAATKPSRLRRLLSTSAMFLVEKTHLTSHFKSFTKKSSSNHKGYQLAARSFDEKVILHLKTLTPASDSSIISLSWMSKAVSFLSMVHLEAQGQISNLGSESDYFQALYMDYSLKVLDLCNLISSAVQQLTERRLLMNLSLRLINSSGQISTPEKLKKAKDALIRSVSNTQEISKEKSLRAKALIEELSSVINSLPVGKTGSAKDLIRRTLHGLGVLTVFVASVLVSVLYGQSDAVEVRVPAEFLWADLVNGVQTQILELIKPKQVSDGTEKRRWLLELDVTARQAVAVCDVIDEVVSDGDGDGGDKHRVGLENDVKELGNTAAKFSDAVDGLTNGVNGLFSILLKTRNGVLDGVRKDTW</sequence>
<evidence type="ECO:0000313" key="2">
    <source>
        <dbReference type="Proteomes" id="UP001055811"/>
    </source>
</evidence>
<protein>
    <submittedName>
        <fullName evidence="1">Uncharacterized protein</fullName>
    </submittedName>
</protein>
<gene>
    <name evidence="1" type="ORF">L2E82_08020</name>
</gene>